<evidence type="ECO:0000313" key="2">
    <source>
        <dbReference type="Proteomes" id="UP001143856"/>
    </source>
</evidence>
<keyword evidence="2" id="KW-1185">Reference proteome</keyword>
<name>A0ACC1PNG8_9PEZI</name>
<reference evidence="1" key="1">
    <citation type="submission" date="2022-10" db="EMBL/GenBank/DDBJ databases">
        <title>Genome Sequence of Xylaria curta.</title>
        <authorList>
            <person name="Buettner E."/>
        </authorList>
    </citation>
    <scope>NUCLEOTIDE SEQUENCE</scope>
    <source>
        <strain evidence="1">Babe10</strain>
    </source>
</reference>
<comment type="caution">
    <text evidence="1">The sequence shown here is derived from an EMBL/GenBank/DDBJ whole genome shotgun (WGS) entry which is preliminary data.</text>
</comment>
<proteinExistence type="predicted"/>
<evidence type="ECO:0000313" key="1">
    <source>
        <dbReference type="EMBL" id="KAJ2994817.1"/>
    </source>
</evidence>
<sequence>MGKVSAASRRMARREELGAIDMRPESSPYTSPIVTIRFADGQPLVIPNRFLDKYPKLSPPALFPVHGDKTLDLKHIPGSAGHVLVHYLFTGTYECLKPRESSHDERNAAEFATSVRVYAAAQTYELPALENLAKGEMEKLGNRLQVMQILDVLKDTLPSPSINDMWLQNYLKSLVRPFVDNPPASLDSLSGSSSQTLSIANALLKVVIELWREKLCSPSSSPNNPVASQDHYCGESVVACVETQQANDPEYDLATVEIQKASGNDYDLTTVVEPTL</sequence>
<dbReference type="EMBL" id="JAPDGR010000156">
    <property type="protein sequence ID" value="KAJ2994817.1"/>
    <property type="molecule type" value="Genomic_DNA"/>
</dbReference>
<dbReference type="Proteomes" id="UP001143856">
    <property type="component" value="Unassembled WGS sequence"/>
</dbReference>
<organism evidence="1 2">
    <name type="scientific">Xylaria curta</name>
    <dbReference type="NCBI Taxonomy" id="42375"/>
    <lineage>
        <taxon>Eukaryota</taxon>
        <taxon>Fungi</taxon>
        <taxon>Dikarya</taxon>
        <taxon>Ascomycota</taxon>
        <taxon>Pezizomycotina</taxon>
        <taxon>Sordariomycetes</taxon>
        <taxon>Xylariomycetidae</taxon>
        <taxon>Xylariales</taxon>
        <taxon>Xylariaceae</taxon>
        <taxon>Xylaria</taxon>
    </lineage>
</organism>
<protein>
    <submittedName>
        <fullName evidence="1">Uncharacterized protein</fullName>
    </submittedName>
</protein>
<gene>
    <name evidence="1" type="ORF">NUW58_g1445</name>
</gene>
<accession>A0ACC1PNG8</accession>